<evidence type="ECO:0000313" key="4">
    <source>
        <dbReference type="Proteomes" id="UP000316304"/>
    </source>
</evidence>
<keyword evidence="2" id="KW-1133">Transmembrane helix</keyword>
<protein>
    <submittedName>
        <fullName evidence="3">Uncharacterized protein</fullName>
    </submittedName>
</protein>
<keyword evidence="2" id="KW-0812">Transmembrane</keyword>
<organism evidence="3 4">
    <name type="scientific">Novipirellula galeiformis</name>
    <dbReference type="NCBI Taxonomy" id="2528004"/>
    <lineage>
        <taxon>Bacteria</taxon>
        <taxon>Pseudomonadati</taxon>
        <taxon>Planctomycetota</taxon>
        <taxon>Planctomycetia</taxon>
        <taxon>Pirellulales</taxon>
        <taxon>Pirellulaceae</taxon>
        <taxon>Novipirellula</taxon>
    </lineage>
</organism>
<evidence type="ECO:0000313" key="3">
    <source>
        <dbReference type="EMBL" id="TWU23205.1"/>
    </source>
</evidence>
<dbReference type="EMBL" id="SJPT01000004">
    <property type="protein sequence ID" value="TWU23205.1"/>
    <property type="molecule type" value="Genomic_DNA"/>
</dbReference>
<evidence type="ECO:0000256" key="2">
    <source>
        <dbReference type="SAM" id="Phobius"/>
    </source>
</evidence>
<reference evidence="3 4" key="1">
    <citation type="submission" date="2019-02" db="EMBL/GenBank/DDBJ databases">
        <title>Deep-cultivation of Planctomycetes and their phenomic and genomic characterization uncovers novel biology.</title>
        <authorList>
            <person name="Wiegand S."/>
            <person name="Jogler M."/>
            <person name="Boedeker C."/>
            <person name="Pinto D."/>
            <person name="Vollmers J."/>
            <person name="Rivas-Marin E."/>
            <person name="Kohn T."/>
            <person name="Peeters S.H."/>
            <person name="Heuer A."/>
            <person name="Rast P."/>
            <person name="Oberbeckmann S."/>
            <person name="Bunk B."/>
            <person name="Jeske O."/>
            <person name="Meyerdierks A."/>
            <person name="Storesund J.E."/>
            <person name="Kallscheuer N."/>
            <person name="Luecker S."/>
            <person name="Lage O.M."/>
            <person name="Pohl T."/>
            <person name="Merkel B.J."/>
            <person name="Hornburger P."/>
            <person name="Mueller R.-W."/>
            <person name="Bruemmer F."/>
            <person name="Labrenz M."/>
            <person name="Spormann A.M."/>
            <person name="Op Den Camp H."/>
            <person name="Overmann J."/>
            <person name="Amann R."/>
            <person name="Jetten M.S.M."/>
            <person name="Mascher T."/>
            <person name="Medema M.H."/>
            <person name="Devos D.P."/>
            <person name="Kaster A.-K."/>
            <person name="Ovreas L."/>
            <person name="Rohde M."/>
            <person name="Galperin M.Y."/>
            <person name="Jogler C."/>
        </authorList>
    </citation>
    <scope>NUCLEOTIDE SEQUENCE [LARGE SCALE GENOMIC DNA]</scope>
    <source>
        <strain evidence="3 4">Pla52o</strain>
    </source>
</reference>
<keyword evidence="2" id="KW-0472">Membrane</keyword>
<gene>
    <name evidence="3" type="ORF">Pla52o_27400</name>
</gene>
<evidence type="ECO:0000256" key="1">
    <source>
        <dbReference type="SAM" id="MobiDB-lite"/>
    </source>
</evidence>
<dbReference type="RefSeq" id="WP_146594959.1">
    <property type="nucleotide sequence ID" value="NZ_SJPT01000004.1"/>
</dbReference>
<accession>A0A5C6CGJ9</accession>
<dbReference type="PANTHER" id="PTHR34351:SF1">
    <property type="entry name" value="SLR1927 PROTEIN"/>
    <property type="match status" value="1"/>
</dbReference>
<proteinExistence type="predicted"/>
<dbReference type="Proteomes" id="UP000316304">
    <property type="component" value="Unassembled WGS sequence"/>
</dbReference>
<feature type="compositionally biased region" description="Polar residues" evidence="1">
    <location>
        <begin position="302"/>
        <end position="313"/>
    </location>
</feature>
<sequence>MQSIVLEKESWTKRLPQTIVSVVTFPLRTAAMVRRSATIASISLLLFTIVSINVLWGYPWSGIFAACISTLAIGLCANQFMQPRLNMNVSLPRSIEAEQTFGFRVHLRNRRRLPALQLVADLDLPPENDPSLRSRKPRNQDHPSHCAYEVLSDASPIPKIGPGESVTADVKMRFWKRGIHTMPDMTVKSMFPFCLFEYTTRIPSQSTVAVTPKRLYQADDSAARGQLSELAAWISTVAAADTSDYAGSREYQYGMPVQRWDYASWARLGKPIVQEFQSPRVQTVCLIVDTAVEPHHGGPSTLPGSTLPGSTLPGSALPGKEATRTSDANPRLSAETIETVFSFAATCLTELFQRKVSVKMLIAGESIETADDPHALLDNAHDLEAMLIRLAMARHTPAGLANQHLEAAIASMPKTPTLLLSARQHFPAIVANAACKRIFVP</sequence>
<dbReference type="PANTHER" id="PTHR34351">
    <property type="entry name" value="SLR1927 PROTEIN-RELATED"/>
    <property type="match status" value="1"/>
</dbReference>
<feature type="region of interest" description="Disordered" evidence="1">
    <location>
        <begin position="296"/>
        <end position="330"/>
    </location>
</feature>
<dbReference type="OrthoDB" id="9812729at2"/>
<dbReference type="AlphaFoldDB" id="A0A5C6CGJ9"/>
<name>A0A5C6CGJ9_9BACT</name>
<keyword evidence="4" id="KW-1185">Reference proteome</keyword>
<comment type="caution">
    <text evidence="3">The sequence shown here is derived from an EMBL/GenBank/DDBJ whole genome shotgun (WGS) entry which is preliminary data.</text>
</comment>
<feature type="transmembrane region" description="Helical" evidence="2">
    <location>
        <begin position="37"/>
        <end position="56"/>
    </location>
</feature>